<protein>
    <submittedName>
        <fullName evidence="1">Uncharacterized protein</fullName>
    </submittedName>
</protein>
<reference evidence="1" key="1">
    <citation type="journal article" date="2014" name="Int. J. Syst. Evol. Microbiol.">
        <title>Complete genome sequence of Corynebacterium casei LMG S-19264T (=DSM 44701T), isolated from a smear-ripened cheese.</title>
        <authorList>
            <consortium name="US DOE Joint Genome Institute (JGI-PGF)"/>
            <person name="Walter F."/>
            <person name="Albersmeier A."/>
            <person name="Kalinowski J."/>
            <person name="Ruckert C."/>
        </authorList>
    </citation>
    <scope>NUCLEOTIDE SEQUENCE</scope>
    <source>
        <strain evidence="1">KCTC 23714</strain>
    </source>
</reference>
<dbReference type="Proteomes" id="UP000628984">
    <property type="component" value="Unassembled WGS sequence"/>
</dbReference>
<keyword evidence="2" id="KW-1185">Reference proteome</keyword>
<sequence length="212" mass="24596">MGAVMADQIRFLRDVRDHRMTIELDQGVHRSIKFSRPGSNTYYFRLNTWPGHLAISGDMGSYVFSRVQDMFDFFRDREMIGRINPQYWHEKADAVDRNGGAKRYSPEKFRAAIREESAEWQVRLGDAQKILAEIEELASEGFGHEHEAYAAVRDFEASGGNSFDCFESELTDWDFGYLWLLRAIVWGIKQYDLHHQGRTQADHDKRVLAGVL</sequence>
<proteinExistence type="predicted"/>
<name>A0A918IQI3_9RHOB</name>
<dbReference type="AlphaFoldDB" id="A0A918IQI3"/>
<organism evidence="1 2">
    <name type="scientific">Gemmobacter lanyuensis</name>
    <dbReference type="NCBI Taxonomy" id="1054497"/>
    <lineage>
        <taxon>Bacteria</taxon>
        <taxon>Pseudomonadati</taxon>
        <taxon>Pseudomonadota</taxon>
        <taxon>Alphaproteobacteria</taxon>
        <taxon>Rhodobacterales</taxon>
        <taxon>Paracoccaceae</taxon>
        <taxon>Gemmobacter</taxon>
    </lineage>
</organism>
<evidence type="ECO:0000313" key="2">
    <source>
        <dbReference type="Proteomes" id="UP000628984"/>
    </source>
</evidence>
<reference evidence="1" key="2">
    <citation type="submission" date="2020-09" db="EMBL/GenBank/DDBJ databases">
        <authorList>
            <person name="Sun Q."/>
            <person name="Kim S."/>
        </authorList>
    </citation>
    <scope>NUCLEOTIDE SEQUENCE</scope>
    <source>
        <strain evidence="1">KCTC 23714</strain>
    </source>
</reference>
<evidence type="ECO:0000313" key="1">
    <source>
        <dbReference type="EMBL" id="GGW24139.1"/>
    </source>
</evidence>
<accession>A0A918IQI3</accession>
<dbReference type="EMBL" id="BMYQ01000001">
    <property type="protein sequence ID" value="GGW24139.1"/>
    <property type="molecule type" value="Genomic_DNA"/>
</dbReference>
<gene>
    <name evidence="1" type="ORF">GCM10011452_09480</name>
</gene>
<comment type="caution">
    <text evidence="1">The sequence shown here is derived from an EMBL/GenBank/DDBJ whole genome shotgun (WGS) entry which is preliminary data.</text>
</comment>